<keyword evidence="1" id="KW-0175">Coiled coil</keyword>
<evidence type="ECO:0000256" key="1">
    <source>
        <dbReference type="SAM" id="Coils"/>
    </source>
</evidence>
<dbReference type="RefSeq" id="WP_063977253.1">
    <property type="nucleotide sequence ID" value="NZ_AP022473.1"/>
</dbReference>
<evidence type="ECO:0000313" key="2">
    <source>
        <dbReference type="EMBL" id="OAH56474.1"/>
    </source>
</evidence>
<evidence type="ECO:0000313" key="3">
    <source>
        <dbReference type="Proteomes" id="UP000077242"/>
    </source>
</evidence>
<name>A0AAP7FQY6_9PSED</name>
<dbReference type="AlphaFoldDB" id="A0AAP7FQY6"/>
<comment type="caution">
    <text evidence="2">The sequence shown here is derived from an EMBL/GenBank/DDBJ whole genome shotgun (WGS) entry which is preliminary data.</text>
</comment>
<sequence length="158" mass="18174">MPEKIQINGTPPKWNDAEFELRIEDAVKLYKLTTQSKQGVYAPLPHDFLILVAAKVAEGYTIDRNHAVVTDPLHYSCMLIKPERLQEQDIAGLKIKIKGEYVEWLESERTRYQALLRQQLIQKLEEKERKAAETARAKQLAQIESEVQGCYSPLEIPV</sequence>
<organism evidence="2 3">
    <name type="scientific">Pseudomonas monteilii</name>
    <dbReference type="NCBI Taxonomy" id="76759"/>
    <lineage>
        <taxon>Bacteria</taxon>
        <taxon>Pseudomonadati</taxon>
        <taxon>Pseudomonadota</taxon>
        <taxon>Gammaproteobacteria</taxon>
        <taxon>Pseudomonadales</taxon>
        <taxon>Pseudomonadaceae</taxon>
        <taxon>Pseudomonas</taxon>
    </lineage>
</organism>
<gene>
    <name evidence="2" type="ORF">AYJ70_08985</name>
</gene>
<proteinExistence type="predicted"/>
<protein>
    <submittedName>
        <fullName evidence="2">Uncharacterized protein</fullName>
    </submittedName>
</protein>
<dbReference type="Proteomes" id="UP000077242">
    <property type="component" value="Unassembled WGS sequence"/>
</dbReference>
<accession>A0AAP7FQY6</accession>
<dbReference type="EMBL" id="LSTU01000010">
    <property type="protein sequence ID" value="OAH56474.1"/>
    <property type="molecule type" value="Genomic_DNA"/>
</dbReference>
<reference evidence="3" key="1">
    <citation type="submission" date="2016-02" db="EMBL/GenBank/DDBJ databases">
        <title>Dietzia cinnamea strain CD11_5 genome sequencing and assembly.</title>
        <authorList>
            <person name="Kaur G."/>
            <person name="Nair G.R."/>
            <person name="Mayilraj S."/>
        </authorList>
    </citation>
    <scope>NUCLEOTIDE SEQUENCE [LARGE SCALE GENOMIC DNA]</scope>
    <source>
        <strain evidence="3">CD10_2</strain>
    </source>
</reference>
<feature type="coiled-coil region" evidence="1">
    <location>
        <begin position="117"/>
        <end position="144"/>
    </location>
</feature>